<dbReference type="Proteomes" id="UP001139150">
    <property type="component" value="Unassembled WGS sequence"/>
</dbReference>
<dbReference type="GO" id="GO:0005829">
    <property type="term" value="C:cytosol"/>
    <property type="evidence" value="ECO:0007669"/>
    <property type="project" value="TreeGrafter"/>
</dbReference>
<gene>
    <name evidence="1" type="ORF">MF646_00170</name>
</gene>
<name>A0A9X1ZU40_9BACI</name>
<dbReference type="PANTHER" id="PTHR30137">
    <property type="entry name" value="LUCIFERASE-LIKE MONOOXYGENASE"/>
    <property type="match status" value="1"/>
</dbReference>
<keyword evidence="2" id="KW-1185">Reference proteome</keyword>
<dbReference type="PANTHER" id="PTHR30137:SF6">
    <property type="entry name" value="LUCIFERASE-LIKE MONOOXYGENASE"/>
    <property type="match status" value="1"/>
</dbReference>
<dbReference type="GO" id="GO:0016705">
    <property type="term" value="F:oxidoreductase activity, acting on paired donors, with incorporation or reduction of molecular oxygen"/>
    <property type="evidence" value="ECO:0007669"/>
    <property type="project" value="InterPro"/>
</dbReference>
<dbReference type="EMBL" id="JAKRYL010000001">
    <property type="protein sequence ID" value="MCL7745524.1"/>
    <property type="molecule type" value="Genomic_DNA"/>
</dbReference>
<dbReference type="InterPro" id="IPR050766">
    <property type="entry name" value="Bact_Lucif_Oxidored"/>
</dbReference>
<organism evidence="1 2">
    <name type="scientific">Halalkalibacter alkaliphilus</name>
    <dbReference type="NCBI Taxonomy" id="2917993"/>
    <lineage>
        <taxon>Bacteria</taxon>
        <taxon>Bacillati</taxon>
        <taxon>Bacillota</taxon>
        <taxon>Bacilli</taxon>
        <taxon>Bacillales</taxon>
        <taxon>Bacillaceae</taxon>
        <taxon>Halalkalibacter</taxon>
    </lineage>
</organism>
<proteinExistence type="predicted"/>
<comment type="caution">
    <text evidence="1">The sequence shown here is derived from an EMBL/GenBank/DDBJ whole genome shotgun (WGS) entry which is preliminary data.</text>
</comment>
<protein>
    <recommendedName>
        <fullName evidence="3">Luciferase-like domain-containing protein</fullName>
    </recommendedName>
</protein>
<dbReference type="AlphaFoldDB" id="A0A9X1ZU40"/>
<dbReference type="Gene3D" id="3.20.20.30">
    <property type="entry name" value="Luciferase-like domain"/>
    <property type="match status" value="1"/>
</dbReference>
<dbReference type="RefSeq" id="WP_250094465.1">
    <property type="nucleotide sequence ID" value="NZ_JAKRYL010000001.1"/>
</dbReference>
<dbReference type="SUPFAM" id="SSF51679">
    <property type="entry name" value="Bacterial luciferase-like"/>
    <property type="match status" value="1"/>
</dbReference>
<evidence type="ECO:0000313" key="2">
    <source>
        <dbReference type="Proteomes" id="UP001139150"/>
    </source>
</evidence>
<dbReference type="InterPro" id="IPR036661">
    <property type="entry name" value="Luciferase-like_sf"/>
</dbReference>
<accession>A0A9X1ZU40</accession>
<evidence type="ECO:0008006" key="3">
    <source>
        <dbReference type="Google" id="ProtNLM"/>
    </source>
</evidence>
<evidence type="ECO:0000313" key="1">
    <source>
        <dbReference type="EMBL" id="MCL7745524.1"/>
    </source>
</evidence>
<reference evidence="1" key="1">
    <citation type="submission" date="2022-02" db="EMBL/GenBank/DDBJ databases">
        <title>Halalkalibacter sp. nov. isolated from Lonar Lake, India.</title>
        <authorList>
            <person name="Joshi A."/>
            <person name="Thite S."/>
            <person name="Lodha T."/>
        </authorList>
    </citation>
    <scope>NUCLEOTIDE SEQUENCE</scope>
    <source>
        <strain evidence="1">MEB205</strain>
    </source>
</reference>
<sequence>MVAVNVIAADTDEKAELLATSIKQSFLNMMRNTPSQLQPPVKNLDELMSPYEKAVLEKQLSSAIIGSPINVKKKLQSFLNETKADEIMVSTMVFDHNARLYSHQLVAEIIGL</sequence>